<name>A0A6A6U6B0_9PEZI</name>
<dbReference type="Gene3D" id="1.10.3330.10">
    <property type="entry name" value="Oxo-4-hydroxy-4-carboxy-5-ureidoimidazoline decarboxylase"/>
    <property type="match status" value="1"/>
</dbReference>
<protein>
    <submittedName>
        <fullName evidence="3">OHCU decarboxylase</fullName>
    </submittedName>
</protein>
<dbReference type="OrthoDB" id="5398391at2759"/>
<dbReference type="SUPFAM" id="SSF158694">
    <property type="entry name" value="UraD-Like"/>
    <property type="match status" value="1"/>
</dbReference>
<dbReference type="Proteomes" id="UP000799302">
    <property type="component" value="Unassembled WGS sequence"/>
</dbReference>
<dbReference type="PANTHER" id="PTHR37987">
    <property type="entry name" value="CHROMOSOME 9, WHOLE GENOME SHOTGUN SEQUENCE"/>
    <property type="match status" value="1"/>
</dbReference>
<dbReference type="AlphaFoldDB" id="A0A6A6U6B0"/>
<dbReference type="GO" id="GO:0006144">
    <property type="term" value="P:purine nucleobase metabolic process"/>
    <property type="evidence" value="ECO:0007669"/>
    <property type="project" value="UniProtKB-KW"/>
</dbReference>
<proteinExistence type="predicted"/>
<gene>
    <name evidence="3" type="ORF">BT63DRAFT_416054</name>
</gene>
<dbReference type="EMBL" id="MU004238">
    <property type="protein sequence ID" value="KAF2666977.1"/>
    <property type="molecule type" value="Genomic_DNA"/>
</dbReference>
<dbReference type="Pfam" id="PF09349">
    <property type="entry name" value="OHCU_decarbox"/>
    <property type="match status" value="1"/>
</dbReference>
<dbReference type="InterPro" id="IPR018020">
    <property type="entry name" value="OHCU_decarboxylase"/>
</dbReference>
<accession>A0A6A6U6B0</accession>
<evidence type="ECO:0000313" key="4">
    <source>
        <dbReference type="Proteomes" id="UP000799302"/>
    </source>
</evidence>
<keyword evidence="1" id="KW-0659">Purine metabolism</keyword>
<evidence type="ECO:0000313" key="3">
    <source>
        <dbReference type="EMBL" id="KAF2666977.1"/>
    </source>
</evidence>
<feature type="domain" description="Oxo-4-hydroxy-4-carboxy-5-ureidoimidazoline decarboxylase" evidence="2">
    <location>
        <begin position="16"/>
        <end position="182"/>
    </location>
</feature>
<dbReference type="PANTHER" id="PTHR37987:SF1">
    <property type="entry name" value="OXO-4-HYDROXY-4-CARBOXY-5-UREIDOIMIDAZOLINE DECARBOXYLASE DOMAIN-CONTAINING PROTEIN"/>
    <property type="match status" value="1"/>
</dbReference>
<evidence type="ECO:0000256" key="1">
    <source>
        <dbReference type="ARBA" id="ARBA00022631"/>
    </source>
</evidence>
<reference evidence="3" key="1">
    <citation type="journal article" date="2020" name="Stud. Mycol.">
        <title>101 Dothideomycetes genomes: a test case for predicting lifestyles and emergence of pathogens.</title>
        <authorList>
            <person name="Haridas S."/>
            <person name="Albert R."/>
            <person name="Binder M."/>
            <person name="Bloem J."/>
            <person name="Labutti K."/>
            <person name="Salamov A."/>
            <person name="Andreopoulos B."/>
            <person name="Baker S."/>
            <person name="Barry K."/>
            <person name="Bills G."/>
            <person name="Bluhm B."/>
            <person name="Cannon C."/>
            <person name="Castanera R."/>
            <person name="Culley D."/>
            <person name="Daum C."/>
            <person name="Ezra D."/>
            <person name="Gonzalez J."/>
            <person name="Henrissat B."/>
            <person name="Kuo A."/>
            <person name="Liang C."/>
            <person name="Lipzen A."/>
            <person name="Lutzoni F."/>
            <person name="Magnuson J."/>
            <person name="Mondo S."/>
            <person name="Nolan M."/>
            <person name="Ohm R."/>
            <person name="Pangilinan J."/>
            <person name="Park H.-J."/>
            <person name="Ramirez L."/>
            <person name="Alfaro M."/>
            <person name="Sun H."/>
            <person name="Tritt A."/>
            <person name="Yoshinaga Y."/>
            <person name="Zwiers L.-H."/>
            <person name="Turgeon B."/>
            <person name="Goodwin S."/>
            <person name="Spatafora J."/>
            <person name="Crous P."/>
            <person name="Grigoriev I."/>
        </authorList>
    </citation>
    <scope>NUCLEOTIDE SEQUENCE</scope>
    <source>
        <strain evidence="3">CBS 115976</strain>
    </source>
</reference>
<sequence>MSKPLEKLPEISSLPTLPRETHEAIISLLFEPSPPLNTLATPSLANTTYGSYEALVDAVHGILKSTFDKEDFSTLDSILSAHPRLGEKKVESALSKAEQAAMIKASSGQGSGDAEKEAEILQALNKEYEETFPSLVYTVFVNGRPRSVIFEDMKERIKRRDINAERGDAIQAMCDIANDRANKLQ</sequence>
<dbReference type="InterPro" id="IPR036778">
    <property type="entry name" value="OHCU_decarboxylase_sf"/>
</dbReference>
<organism evidence="3 4">
    <name type="scientific">Microthyrium microscopicum</name>
    <dbReference type="NCBI Taxonomy" id="703497"/>
    <lineage>
        <taxon>Eukaryota</taxon>
        <taxon>Fungi</taxon>
        <taxon>Dikarya</taxon>
        <taxon>Ascomycota</taxon>
        <taxon>Pezizomycotina</taxon>
        <taxon>Dothideomycetes</taxon>
        <taxon>Dothideomycetes incertae sedis</taxon>
        <taxon>Microthyriales</taxon>
        <taxon>Microthyriaceae</taxon>
        <taxon>Microthyrium</taxon>
    </lineage>
</organism>
<evidence type="ECO:0000259" key="2">
    <source>
        <dbReference type="Pfam" id="PF09349"/>
    </source>
</evidence>
<keyword evidence="4" id="KW-1185">Reference proteome</keyword>